<name>A0ABW3W344_9ACTN</name>
<dbReference type="Gene3D" id="3.40.50.720">
    <property type="entry name" value="NAD(P)-binding Rossmann-like Domain"/>
    <property type="match status" value="1"/>
</dbReference>
<comment type="caution">
    <text evidence="6">The sequence shown here is derived from an EMBL/GenBank/DDBJ whole genome shotgun (WGS) entry which is preliminary data.</text>
</comment>
<dbReference type="PRINTS" id="PR00081">
    <property type="entry name" value="GDHRDH"/>
</dbReference>
<dbReference type="RefSeq" id="WP_367921761.1">
    <property type="nucleotide sequence ID" value="NZ_BAABAC010000049.1"/>
</dbReference>
<reference evidence="7" key="1">
    <citation type="journal article" date="2019" name="Int. J. Syst. Evol. Microbiol.">
        <title>The Global Catalogue of Microorganisms (GCM) 10K type strain sequencing project: providing services to taxonomists for standard genome sequencing and annotation.</title>
        <authorList>
            <consortium name="The Broad Institute Genomics Platform"/>
            <consortium name="The Broad Institute Genome Sequencing Center for Infectious Disease"/>
            <person name="Wu L."/>
            <person name="Ma J."/>
        </authorList>
    </citation>
    <scope>NUCLEOTIDE SEQUENCE [LARGE SCALE GENOMIC DNA]</scope>
    <source>
        <strain evidence="7">CCUG 52478</strain>
    </source>
</reference>
<dbReference type="Pfam" id="PF00106">
    <property type="entry name" value="adh_short"/>
    <property type="match status" value="1"/>
</dbReference>
<keyword evidence="3" id="KW-0560">Oxidoreductase</keyword>
<protein>
    <submittedName>
        <fullName evidence="6">SDR family oxidoreductase</fullName>
    </submittedName>
</protein>
<evidence type="ECO:0000256" key="3">
    <source>
        <dbReference type="ARBA" id="ARBA00023002"/>
    </source>
</evidence>
<feature type="domain" description="Ketoreductase" evidence="5">
    <location>
        <begin position="5"/>
        <end position="207"/>
    </location>
</feature>
<dbReference type="InterPro" id="IPR002347">
    <property type="entry name" value="SDR_fam"/>
</dbReference>
<dbReference type="Proteomes" id="UP001597229">
    <property type="component" value="Unassembled WGS sequence"/>
</dbReference>
<comment type="similarity">
    <text evidence="1 4">Belongs to the short-chain dehydrogenases/reductases (SDR) family.</text>
</comment>
<evidence type="ECO:0000256" key="2">
    <source>
        <dbReference type="ARBA" id="ARBA00022857"/>
    </source>
</evidence>
<accession>A0ABW3W344</accession>
<evidence type="ECO:0000256" key="4">
    <source>
        <dbReference type="RuleBase" id="RU000363"/>
    </source>
</evidence>
<dbReference type="InterPro" id="IPR057326">
    <property type="entry name" value="KR_dom"/>
</dbReference>
<dbReference type="SUPFAM" id="SSF51735">
    <property type="entry name" value="NAD(P)-binding Rossmann-fold domains"/>
    <property type="match status" value="1"/>
</dbReference>
<dbReference type="PRINTS" id="PR00080">
    <property type="entry name" value="SDRFAMILY"/>
</dbReference>
<evidence type="ECO:0000259" key="5">
    <source>
        <dbReference type="SMART" id="SM00822"/>
    </source>
</evidence>
<dbReference type="PANTHER" id="PTHR43391">
    <property type="entry name" value="RETINOL DEHYDROGENASE-RELATED"/>
    <property type="match status" value="1"/>
</dbReference>
<dbReference type="InterPro" id="IPR036291">
    <property type="entry name" value="NAD(P)-bd_dom_sf"/>
</dbReference>
<dbReference type="EMBL" id="JBHTLX010000020">
    <property type="protein sequence ID" value="MFD1249232.1"/>
    <property type="molecule type" value="Genomic_DNA"/>
</dbReference>
<dbReference type="PANTHER" id="PTHR43391:SF14">
    <property type="entry name" value="DEHYDROGENASE_REDUCTASE SDR FAMILY PROTEIN 7-LIKE"/>
    <property type="match status" value="1"/>
</dbReference>
<evidence type="ECO:0000313" key="7">
    <source>
        <dbReference type="Proteomes" id="UP001597229"/>
    </source>
</evidence>
<evidence type="ECO:0000256" key="1">
    <source>
        <dbReference type="ARBA" id="ARBA00006484"/>
    </source>
</evidence>
<dbReference type="SMART" id="SM00822">
    <property type="entry name" value="PKS_KR"/>
    <property type="match status" value="1"/>
</dbReference>
<dbReference type="NCBIfam" id="NF006123">
    <property type="entry name" value="PRK08267.1"/>
    <property type="match status" value="1"/>
</dbReference>
<gene>
    <name evidence="6" type="ORF">ACFQ3F_15650</name>
</gene>
<sequence>MSEQRSVVVTGAAAGIGRAIARRFHAAGYLVGAYDVDRTGLESLAAEVGEPGRMVTGALDVRDAAEWGQRLAAFTERTGGRLDVLVNNAGILSSGRFTDIPLDAQQRIVDVNVKGVLNGCHTAYPYLKATPGAHVVNLASASAIYGQPELATYSASKFAVRGLTEALDLEWAADDIAVRAVWPLFVQTAMTSDMDIASTRSLGIRLTADDVAKEVLDVVRPRRLPQPVHRAVGAQAKVLMASSGLAPSWMLRRINARISR</sequence>
<keyword evidence="2" id="KW-0521">NADP</keyword>
<evidence type="ECO:0000313" key="6">
    <source>
        <dbReference type="EMBL" id="MFD1249232.1"/>
    </source>
</evidence>
<proteinExistence type="inferred from homology"/>
<keyword evidence="7" id="KW-1185">Reference proteome</keyword>
<organism evidence="6 7">
    <name type="scientific">Nocardioides ginsengisoli</name>
    <dbReference type="NCBI Taxonomy" id="363868"/>
    <lineage>
        <taxon>Bacteria</taxon>
        <taxon>Bacillati</taxon>
        <taxon>Actinomycetota</taxon>
        <taxon>Actinomycetes</taxon>
        <taxon>Propionibacteriales</taxon>
        <taxon>Nocardioidaceae</taxon>
        <taxon>Nocardioides</taxon>
    </lineage>
</organism>